<evidence type="ECO:0008006" key="15">
    <source>
        <dbReference type="Google" id="ProtNLM"/>
    </source>
</evidence>
<dbReference type="Gene3D" id="3.30.70.100">
    <property type="match status" value="1"/>
</dbReference>
<dbReference type="InterPro" id="IPR045276">
    <property type="entry name" value="YbiO_bact"/>
</dbReference>
<evidence type="ECO:0000256" key="6">
    <source>
        <dbReference type="ARBA" id="ARBA00023136"/>
    </source>
</evidence>
<feature type="transmembrane region" description="Helical" evidence="8">
    <location>
        <begin position="216"/>
        <end position="247"/>
    </location>
</feature>
<dbReference type="Gene3D" id="2.30.30.60">
    <property type="match status" value="1"/>
</dbReference>
<feature type="domain" description="Mechanosensitive ion channel MscS C-terminal" evidence="10">
    <location>
        <begin position="666"/>
        <end position="750"/>
    </location>
</feature>
<feature type="transmembrane region" description="Helical" evidence="8">
    <location>
        <begin position="372"/>
        <end position="400"/>
    </location>
</feature>
<feature type="transmembrane region" description="Helical" evidence="8">
    <location>
        <begin position="333"/>
        <end position="351"/>
    </location>
</feature>
<reference evidence="13 14" key="1">
    <citation type="submission" date="2017-01" db="EMBL/GenBank/DDBJ databases">
        <title>Draft sequence of Acidihalobacter ferrooxidans strain DSM 14175 (strain V8).</title>
        <authorList>
            <person name="Khaleque H.N."/>
            <person name="Ramsay J.P."/>
            <person name="Murphy R.J.T."/>
            <person name="Kaksonen A.H."/>
            <person name="Boxall N.J."/>
            <person name="Watkin E.L.J."/>
        </authorList>
    </citation>
    <scope>NUCLEOTIDE SEQUENCE [LARGE SCALE GENOMIC DNA]</scope>
    <source>
        <strain evidence="13 14">V8</strain>
    </source>
</reference>
<dbReference type="InterPro" id="IPR023408">
    <property type="entry name" value="MscS_beta-dom_sf"/>
</dbReference>
<dbReference type="KEGG" id="afy:BW247_11130"/>
<evidence type="ECO:0000256" key="7">
    <source>
        <dbReference type="SAM" id="MobiDB-lite"/>
    </source>
</evidence>
<evidence type="ECO:0000256" key="3">
    <source>
        <dbReference type="ARBA" id="ARBA00022475"/>
    </source>
</evidence>
<feature type="compositionally biased region" description="Low complexity" evidence="7">
    <location>
        <begin position="775"/>
        <end position="790"/>
    </location>
</feature>
<feature type="compositionally biased region" description="Pro residues" evidence="7">
    <location>
        <begin position="792"/>
        <end position="801"/>
    </location>
</feature>
<evidence type="ECO:0000259" key="11">
    <source>
        <dbReference type="Pfam" id="PF21088"/>
    </source>
</evidence>
<dbReference type="InterPro" id="IPR057485">
    <property type="entry name" value="YbiO-like_TM1"/>
</dbReference>
<dbReference type="EMBL" id="CP019434">
    <property type="protein sequence ID" value="APZ43573.1"/>
    <property type="molecule type" value="Genomic_DNA"/>
</dbReference>
<feature type="domain" description="Mechanosensitive ion channel MscS" evidence="9">
    <location>
        <begin position="593"/>
        <end position="657"/>
    </location>
</feature>
<evidence type="ECO:0000313" key="14">
    <source>
        <dbReference type="Proteomes" id="UP000243807"/>
    </source>
</evidence>
<feature type="transmembrane region" description="Helical" evidence="8">
    <location>
        <begin position="462"/>
        <end position="480"/>
    </location>
</feature>
<dbReference type="Pfam" id="PF25392">
    <property type="entry name" value="MS_channel_TM1"/>
    <property type="match status" value="1"/>
</dbReference>
<dbReference type="InterPro" id="IPR011014">
    <property type="entry name" value="MscS_channel_TM-2"/>
</dbReference>
<dbReference type="GO" id="GO:0005886">
    <property type="term" value="C:plasma membrane"/>
    <property type="evidence" value="ECO:0007669"/>
    <property type="project" value="UniProtKB-SubCell"/>
</dbReference>
<dbReference type="SUPFAM" id="SSF50182">
    <property type="entry name" value="Sm-like ribonucleoproteins"/>
    <property type="match status" value="1"/>
</dbReference>
<dbReference type="Pfam" id="PF21082">
    <property type="entry name" value="MS_channel_3rd"/>
    <property type="match status" value="1"/>
</dbReference>
<dbReference type="InterPro" id="IPR011066">
    <property type="entry name" value="MscS_channel_C_sf"/>
</dbReference>
<comment type="similarity">
    <text evidence="2">Belongs to the MscS (TC 1.A.23) family.</text>
</comment>
<feature type="transmembrane region" description="Helical" evidence="8">
    <location>
        <begin position="546"/>
        <end position="566"/>
    </location>
</feature>
<feature type="region of interest" description="Disordered" evidence="7">
    <location>
        <begin position="767"/>
        <end position="801"/>
    </location>
</feature>
<feature type="transmembrane region" description="Helical" evidence="8">
    <location>
        <begin position="307"/>
        <end position="327"/>
    </location>
</feature>
<keyword evidence="4 8" id="KW-0812">Transmembrane</keyword>
<dbReference type="OrthoDB" id="6500477at2"/>
<protein>
    <recommendedName>
        <fullName evidence="15">Mechanosensitive ion channel protein MscS</fullName>
    </recommendedName>
</protein>
<name>A0A1P8UIA3_9GAMM</name>
<dbReference type="PANTHER" id="PTHR30460:SF0">
    <property type="entry name" value="MODERATE CONDUCTANCE MECHANOSENSITIVE CHANNEL YBIO"/>
    <property type="match status" value="1"/>
</dbReference>
<organism evidence="13 14">
    <name type="scientific">Acidihalobacter ferrooxydans</name>
    <dbReference type="NCBI Taxonomy" id="1765967"/>
    <lineage>
        <taxon>Bacteria</taxon>
        <taxon>Pseudomonadati</taxon>
        <taxon>Pseudomonadota</taxon>
        <taxon>Gammaproteobacteria</taxon>
        <taxon>Chromatiales</taxon>
        <taxon>Ectothiorhodospiraceae</taxon>
        <taxon>Acidihalobacter</taxon>
    </lineage>
</organism>
<evidence type="ECO:0000256" key="4">
    <source>
        <dbReference type="ARBA" id="ARBA00022692"/>
    </source>
</evidence>
<feature type="transmembrane region" description="Helical" evidence="8">
    <location>
        <begin position="259"/>
        <end position="280"/>
    </location>
</feature>
<feature type="domain" description="Mechanosensitive ion channel transmembrane helices 2/3" evidence="11">
    <location>
        <begin position="554"/>
        <end position="591"/>
    </location>
</feature>
<evidence type="ECO:0000256" key="2">
    <source>
        <dbReference type="ARBA" id="ARBA00008017"/>
    </source>
</evidence>
<feature type="transmembrane region" description="Helical" evidence="8">
    <location>
        <begin position="406"/>
        <end position="427"/>
    </location>
</feature>
<feature type="transmembrane region" description="Helical" evidence="8">
    <location>
        <begin position="174"/>
        <end position="196"/>
    </location>
</feature>
<dbReference type="InterPro" id="IPR049278">
    <property type="entry name" value="MS_channel_C"/>
</dbReference>
<comment type="subcellular location">
    <subcellularLocation>
        <location evidence="1">Cell membrane</location>
        <topology evidence="1">Multi-pass membrane protein</topology>
    </subcellularLocation>
</comment>
<evidence type="ECO:0000259" key="9">
    <source>
        <dbReference type="Pfam" id="PF00924"/>
    </source>
</evidence>
<dbReference type="Proteomes" id="UP000243807">
    <property type="component" value="Chromosome"/>
</dbReference>
<feature type="domain" description="Moderate conductance mechanosensitive channel YbiO-like transmembrane helix 1" evidence="12">
    <location>
        <begin position="413"/>
        <end position="491"/>
    </location>
</feature>
<proteinExistence type="inferred from homology"/>
<feature type="transmembrane region" description="Helical" evidence="8">
    <location>
        <begin position="500"/>
        <end position="525"/>
    </location>
</feature>
<evidence type="ECO:0000256" key="8">
    <source>
        <dbReference type="SAM" id="Phobius"/>
    </source>
</evidence>
<sequence>MLFALARSGRADFSLSKLFAIGLILLGCALPWSAHAAGFALPGLSFAQASKPAASTSHASAAQANPSPTTTAEDYRALERMLQNPKARAALIATLQKLAAEQTGTAKTAAQTTTKTASKTAAAPSTHTLTDILLGSINALTAQSVGALNALQSLRNSLVDSPQATSHWRGIAHLAWPVAALALLMYAVLWGLRLPLRVPLGMLFNWAARGSDRSRLLRGLLMVVIQGVAGVVVIGIAWSIGGVAAAWLSGSNASLRILFAAWLHAFLLVEGLHLVVLLLLSERFSVSVLLGRGARVTRRLRAPLTRLVMLLGYGLVFIVPMTAHWVGQPLAHALIWLIGVLAYVDAVRALLARREAFTQALQAAAQRRGEGTMAWVLRVLARVWLLLAVLYITVLLGALLLRPGDVLPFIAHASVLSLVYILLALLISKFMGQWLGAALHVPASVTRRLPSLERRVNQLRPYVLASAHTVIAVVLFAALAEVWRIVNVLAWLGSPTGQLVLGRVIVAAVIAGVILVIWALVDSLVEARLQAGGDRIPSARAKTLLSLFRLVFGIVIAVIGSMMLLSALGMNIGPLLAGASVLGLAVGFGSQKLVQDIINGVFIQVENAINVGDVVTAGNITGTAEMVSIRSVRLRDVYGTYHIIPYSSVNEVSNFSHGFANCIGVYGIAYREDIDEATQKLHEAFDDLMTDEAVKDNILEPMVVHGVVALNNSSVDIRVSIKVKPGTQWGVQRAMNRLVKIHFDRAGIEIPFPQQTVWFGEGKDGKAPAAALRLESPPAASPDVSPDEPSNTNPPAPAGNA</sequence>
<dbReference type="SUPFAM" id="SSF82861">
    <property type="entry name" value="Mechanosensitive channel protein MscS (YggB), transmembrane region"/>
    <property type="match status" value="1"/>
</dbReference>
<dbReference type="SUPFAM" id="SSF82689">
    <property type="entry name" value="Mechanosensitive channel protein MscS (YggB), C-terminal domain"/>
    <property type="match status" value="1"/>
</dbReference>
<evidence type="ECO:0000313" key="13">
    <source>
        <dbReference type="EMBL" id="APZ43573.1"/>
    </source>
</evidence>
<dbReference type="Gene3D" id="1.10.287.1260">
    <property type="match status" value="1"/>
</dbReference>
<dbReference type="Pfam" id="PF21088">
    <property type="entry name" value="MS_channel_1st"/>
    <property type="match status" value="1"/>
</dbReference>
<keyword evidence="3" id="KW-1003">Cell membrane</keyword>
<dbReference type="Pfam" id="PF00924">
    <property type="entry name" value="MS_channel_2nd"/>
    <property type="match status" value="1"/>
</dbReference>
<dbReference type="PANTHER" id="PTHR30460">
    <property type="entry name" value="MODERATE CONDUCTANCE MECHANOSENSITIVE CHANNEL YBIO"/>
    <property type="match status" value="1"/>
</dbReference>
<keyword evidence="14" id="KW-1185">Reference proteome</keyword>
<dbReference type="RefSeq" id="WP_076837213.1">
    <property type="nucleotide sequence ID" value="NZ_CP019434.1"/>
</dbReference>
<evidence type="ECO:0000256" key="1">
    <source>
        <dbReference type="ARBA" id="ARBA00004651"/>
    </source>
</evidence>
<gene>
    <name evidence="13" type="ORF">BW247_11130</name>
</gene>
<dbReference type="InterPro" id="IPR010920">
    <property type="entry name" value="LSM_dom_sf"/>
</dbReference>
<dbReference type="PROSITE" id="PS51257">
    <property type="entry name" value="PROKAR_LIPOPROTEIN"/>
    <property type="match status" value="1"/>
</dbReference>
<dbReference type="AlphaFoldDB" id="A0A1P8UIA3"/>
<evidence type="ECO:0000259" key="10">
    <source>
        <dbReference type="Pfam" id="PF21082"/>
    </source>
</evidence>
<accession>A0A1P8UIA3</accession>
<keyword evidence="5 8" id="KW-1133">Transmembrane helix</keyword>
<dbReference type="InterPro" id="IPR006685">
    <property type="entry name" value="MscS_channel_2nd"/>
</dbReference>
<evidence type="ECO:0000259" key="12">
    <source>
        <dbReference type="Pfam" id="PF25392"/>
    </source>
</evidence>
<evidence type="ECO:0000256" key="5">
    <source>
        <dbReference type="ARBA" id="ARBA00022989"/>
    </source>
</evidence>
<dbReference type="InterPro" id="IPR049142">
    <property type="entry name" value="MS_channel_1st"/>
</dbReference>
<dbReference type="GO" id="GO:0008381">
    <property type="term" value="F:mechanosensitive monoatomic ion channel activity"/>
    <property type="evidence" value="ECO:0007669"/>
    <property type="project" value="InterPro"/>
</dbReference>
<keyword evidence="6 8" id="KW-0472">Membrane</keyword>